<dbReference type="Pfam" id="PF14279">
    <property type="entry name" value="HNH_5"/>
    <property type="match status" value="1"/>
</dbReference>
<keyword evidence="2" id="KW-0255">Endonuclease</keyword>
<evidence type="ECO:0000313" key="3">
    <source>
        <dbReference type="Proteomes" id="UP001214043"/>
    </source>
</evidence>
<dbReference type="InterPro" id="IPR029471">
    <property type="entry name" value="HNH_5"/>
</dbReference>
<sequence length="271" mass="30717">MTIRFKKENLTPPTFRNIGKCIYCGSEDTLSDEHILPEGLGGCHVLRNASCEKCRKHTATIESFVLGQMFNPIRARMGLLKNKRAKKRIAHAKTVDAYGQVRTLRIDPLKSPVAGVFPIYAPPLLFNSKHVGYGESYAIISSESLWDEWKETTGNTIQVGMNRKRFALMLAKIGHALTVGELGTDSFDPFLPPIILEKQSDIYRFVGCYYQWLSPATDDYHKYDVQIRHHDGEDLVSVKLRLFANVKSPTYLIVTGRLRMATRVWSHASEL</sequence>
<feature type="domain" description="HNH endonuclease 5" evidence="1">
    <location>
        <begin position="21"/>
        <end position="57"/>
    </location>
</feature>
<name>A0AAE9ZCD9_9PROT</name>
<keyword evidence="3" id="KW-1185">Reference proteome</keyword>
<reference evidence="2" key="1">
    <citation type="submission" date="2023-02" db="EMBL/GenBank/DDBJ databases">
        <title>Genome sequence of Hyphococcus flavus.</title>
        <authorList>
            <person name="Rong J.-C."/>
            <person name="Zhao Q."/>
            <person name="Yi M."/>
            <person name="Wu J.-Y."/>
        </authorList>
    </citation>
    <scope>NUCLEOTIDE SEQUENCE</scope>
    <source>
        <strain evidence="2">MCCC 1K03223</strain>
    </source>
</reference>
<dbReference type="KEGG" id="hfl:PUV54_10315"/>
<keyword evidence="2" id="KW-0378">Hydrolase</keyword>
<dbReference type="AlphaFoldDB" id="A0AAE9ZCD9"/>
<accession>A0AAE9ZCD9</accession>
<evidence type="ECO:0000259" key="1">
    <source>
        <dbReference type="Pfam" id="PF14279"/>
    </source>
</evidence>
<proteinExistence type="predicted"/>
<dbReference type="RefSeq" id="WP_274492152.1">
    <property type="nucleotide sequence ID" value="NZ_CP118166.1"/>
</dbReference>
<evidence type="ECO:0000313" key="2">
    <source>
        <dbReference type="EMBL" id="WDI30352.1"/>
    </source>
</evidence>
<dbReference type="GO" id="GO:0004519">
    <property type="term" value="F:endonuclease activity"/>
    <property type="evidence" value="ECO:0007669"/>
    <property type="project" value="UniProtKB-KW"/>
</dbReference>
<protein>
    <submittedName>
        <fullName evidence="2">HNH endonuclease</fullName>
    </submittedName>
</protein>
<organism evidence="2 3">
    <name type="scientific">Hyphococcus flavus</name>
    <dbReference type="NCBI Taxonomy" id="1866326"/>
    <lineage>
        <taxon>Bacteria</taxon>
        <taxon>Pseudomonadati</taxon>
        <taxon>Pseudomonadota</taxon>
        <taxon>Alphaproteobacteria</taxon>
        <taxon>Parvularculales</taxon>
        <taxon>Parvularculaceae</taxon>
        <taxon>Hyphococcus</taxon>
    </lineage>
</organism>
<keyword evidence="2" id="KW-0540">Nuclease</keyword>
<dbReference type="Proteomes" id="UP001214043">
    <property type="component" value="Chromosome"/>
</dbReference>
<gene>
    <name evidence="2" type="ORF">PUV54_10315</name>
</gene>
<dbReference type="EMBL" id="CP118166">
    <property type="protein sequence ID" value="WDI30352.1"/>
    <property type="molecule type" value="Genomic_DNA"/>
</dbReference>